<dbReference type="PRINTS" id="PR00411">
    <property type="entry name" value="PNDRDTASEI"/>
</dbReference>
<keyword evidence="4 11" id="KW-0274">FAD</keyword>
<dbReference type="InterPro" id="IPR036188">
    <property type="entry name" value="FAD/NAD-bd_sf"/>
</dbReference>
<dbReference type="AlphaFoldDB" id="A0A2V0NME1"/>
<dbReference type="GO" id="GO:0045454">
    <property type="term" value="P:cell redox homeostasis"/>
    <property type="evidence" value="ECO:0007669"/>
    <property type="project" value="InterPro"/>
</dbReference>
<dbReference type="GO" id="GO:0050660">
    <property type="term" value="F:flavin adenine dinucleotide binding"/>
    <property type="evidence" value="ECO:0007669"/>
    <property type="project" value="InterPro"/>
</dbReference>
<dbReference type="GO" id="GO:0006749">
    <property type="term" value="P:glutathione metabolic process"/>
    <property type="evidence" value="ECO:0007669"/>
    <property type="project" value="InterPro"/>
</dbReference>
<evidence type="ECO:0000259" key="16">
    <source>
        <dbReference type="Pfam" id="PF07992"/>
    </source>
</evidence>
<comment type="function">
    <text evidence="14">Catalyzes the reduction of glutathione disulfide (GSSG) to reduced glutathione (GSH).</text>
</comment>
<evidence type="ECO:0000313" key="18">
    <source>
        <dbReference type="Proteomes" id="UP000247498"/>
    </source>
</evidence>
<evidence type="ECO:0000313" key="17">
    <source>
        <dbReference type="EMBL" id="GBF88654.1"/>
    </source>
</evidence>
<dbReference type="InterPro" id="IPR046952">
    <property type="entry name" value="GSHR/TRXR-like"/>
</dbReference>
<gene>
    <name evidence="17" type="ORF">Rsub_01553</name>
</gene>
<evidence type="ECO:0000256" key="2">
    <source>
        <dbReference type="ARBA" id="ARBA00011738"/>
    </source>
</evidence>
<feature type="domain" description="FAD/NAD(P)-binding" evidence="16">
    <location>
        <begin position="57"/>
        <end position="391"/>
    </location>
</feature>
<feature type="binding site" evidence="11">
    <location>
        <position position="376"/>
    </location>
    <ligand>
        <name>FAD</name>
        <dbReference type="ChEBI" id="CHEBI:57692"/>
    </ligand>
</feature>
<feature type="binding site" evidence="11">
    <location>
        <position position="114"/>
    </location>
    <ligand>
        <name>FAD</name>
        <dbReference type="ChEBI" id="CHEBI:57692"/>
    </ligand>
</feature>
<comment type="similarity">
    <text evidence="1 13">Belongs to the class-I pyridine nucleotide-disulfide oxidoreductase family.</text>
</comment>
<evidence type="ECO:0000256" key="10">
    <source>
        <dbReference type="PIRSR" id="PIRSR000350-2"/>
    </source>
</evidence>
<dbReference type="PRINTS" id="PR00368">
    <property type="entry name" value="FADPNR"/>
</dbReference>
<comment type="cofactor">
    <cofactor evidence="11">
        <name>FAD</name>
        <dbReference type="ChEBI" id="CHEBI:57692"/>
    </cofactor>
    <text evidence="11">Binds 1 FAD per subunit.</text>
</comment>
<dbReference type="SUPFAM" id="SSF51905">
    <property type="entry name" value="FAD/NAD(P)-binding domain"/>
    <property type="match status" value="1"/>
</dbReference>
<dbReference type="EMBL" id="BDRX01000006">
    <property type="protein sequence ID" value="GBF88654.1"/>
    <property type="molecule type" value="Genomic_DNA"/>
</dbReference>
<dbReference type="GO" id="GO:0005829">
    <property type="term" value="C:cytosol"/>
    <property type="evidence" value="ECO:0007669"/>
    <property type="project" value="TreeGrafter"/>
</dbReference>
<feature type="active site" description="Proton acceptor" evidence="10">
    <location>
        <position position="510"/>
    </location>
</feature>
<keyword evidence="3 13" id="KW-0285">Flavoprotein</keyword>
<dbReference type="OrthoDB" id="5956163at2759"/>
<comment type="catalytic activity">
    <reaction evidence="9 14">
        <text>2 glutathione + NADP(+) = glutathione disulfide + NADPH + H(+)</text>
        <dbReference type="Rhea" id="RHEA:11740"/>
        <dbReference type="ChEBI" id="CHEBI:15378"/>
        <dbReference type="ChEBI" id="CHEBI:57783"/>
        <dbReference type="ChEBI" id="CHEBI:57925"/>
        <dbReference type="ChEBI" id="CHEBI:58297"/>
        <dbReference type="ChEBI" id="CHEBI:58349"/>
        <dbReference type="EC" id="1.8.1.7"/>
    </reaction>
</comment>
<dbReference type="GO" id="GO:0050661">
    <property type="term" value="F:NADP binding"/>
    <property type="evidence" value="ECO:0007669"/>
    <property type="project" value="InterPro"/>
</dbReference>
<evidence type="ECO:0000256" key="7">
    <source>
        <dbReference type="ARBA" id="ARBA00023157"/>
    </source>
</evidence>
<evidence type="ECO:0000256" key="3">
    <source>
        <dbReference type="ARBA" id="ARBA00022630"/>
    </source>
</evidence>
<keyword evidence="11" id="KW-0520">NAD</keyword>
<dbReference type="Proteomes" id="UP000247498">
    <property type="component" value="Unassembled WGS sequence"/>
</dbReference>
<dbReference type="InterPro" id="IPR001100">
    <property type="entry name" value="Pyr_nuc-diS_OxRdtase"/>
</dbReference>
<dbReference type="STRING" id="307507.A0A2V0NME1"/>
<dbReference type="PANTHER" id="PTHR42737:SF2">
    <property type="entry name" value="GLUTATHIONE REDUCTASE"/>
    <property type="match status" value="1"/>
</dbReference>
<evidence type="ECO:0000256" key="5">
    <source>
        <dbReference type="ARBA" id="ARBA00022857"/>
    </source>
</evidence>
<sequence>MIRGSVSLLGPSLLGPPSRFLLRALSPGLTSPAQSSAARRDPYSSSAMAAQQREHEYDLVTLGAGSGGTRASRFATQYYGAKVACVELPFGFVSSPDVGGAGGTCVIRGCVPKKLLVYASAFRDEFDDAVGFGWLAERPGHDWRKLIAAKSKEIERLNSVYVNLLKGAGVDYIEGRGRLLGPHTVEVTAPDGSKRTLTAKNVLVATGGEATKLDIPGAEHAVTSDEALALDKLPGGSVLIVGSGYIAVEFAGIFNGLGAETHLMFRASSPLRGFDEECRAQVADNLAKRGIKLHAETLPTKIEKLGEGKFRVSYAAGGDGGAGSVEVGLVMMATGRRPKTAGLGLEAAGVKLSRGGAIAVDDHSRTNVPSVWAIGDVTNRINLTPVALMEGMALAKTLFGGEPTKPDYQFVASAVFCQPPLAGVGYSEEEAVEKLAGPVDVYVSKFRPMKGTISGREERTLMKLIVDGGSDRVVGVHMVGPDAAEIMQGIAIALKCGATKKQFDSTVGIHPSAAEEFVTMRTRTRRLEGKGDLKFS</sequence>
<organism evidence="17 18">
    <name type="scientific">Raphidocelis subcapitata</name>
    <dbReference type="NCBI Taxonomy" id="307507"/>
    <lineage>
        <taxon>Eukaryota</taxon>
        <taxon>Viridiplantae</taxon>
        <taxon>Chlorophyta</taxon>
        <taxon>core chlorophytes</taxon>
        <taxon>Chlorophyceae</taxon>
        <taxon>CS clade</taxon>
        <taxon>Sphaeropleales</taxon>
        <taxon>Selenastraceae</taxon>
        <taxon>Raphidocelis</taxon>
    </lineage>
</organism>
<dbReference type="PANTHER" id="PTHR42737">
    <property type="entry name" value="GLUTATHIONE REDUCTASE"/>
    <property type="match status" value="1"/>
</dbReference>
<feature type="binding site" evidence="11">
    <location>
        <position position="335"/>
    </location>
    <ligand>
        <name>NAD(+)</name>
        <dbReference type="ChEBI" id="CHEBI:57540"/>
    </ligand>
</feature>
<comment type="caution">
    <text evidence="17">The sequence shown here is derived from an EMBL/GenBank/DDBJ whole genome shotgun (WGS) entry which is preliminary data.</text>
</comment>
<dbReference type="Gene3D" id="3.30.390.30">
    <property type="match status" value="1"/>
</dbReference>
<dbReference type="InterPro" id="IPR012999">
    <property type="entry name" value="Pyr_OxRdtase_I_AS"/>
</dbReference>
<evidence type="ECO:0000256" key="6">
    <source>
        <dbReference type="ARBA" id="ARBA00023002"/>
    </source>
</evidence>
<dbReference type="GO" id="GO:0034599">
    <property type="term" value="P:cellular response to oxidative stress"/>
    <property type="evidence" value="ECO:0007669"/>
    <property type="project" value="TreeGrafter"/>
</dbReference>
<dbReference type="InterPro" id="IPR016156">
    <property type="entry name" value="FAD/NAD-linked_Rdtase_dimer_sf"/>
</dbReference>
<feature type="binding site" evidence="11">
    <location>
        <position position="177"/>
    </location>
    <ligand>
        <name>FAD</name>
        <dbReference type="ChEBI" id="CHEBI:57692"/>
    </ligand>
</feature>
<reference evidence="17 18" key="1">
    <citation type="journal article" date="2018" name="Sci. Rep.">
        <title>Raphidocelis subcapitata (=Pseudokirchneriella subcapitata) provides an insight into genome evolution and environmental adaptations in the Sphaeropleales.</title>
        <authorList>
            <person name="Suzuki S."/>
            <person name="Yamaguchi H."/>
            <person name="Nakajima N."/>
            <person name="Kawachi M."/>
        </authorList>
    </citation>
    <scope>NUCLEOTIDE SEQUENCE [LARGE SCALE GENOMIC DNA]</scope>
    <source>
        <strain evidence="17 18">NIES-35</strain>
    </source>
</reference>
<accession>A0A2V0NME1</accession>
<dbReference type="PIRSF" id="PIRSF000350">
    <property type="entry name" value="Mercury_reductase_MerA"/>
    <property type="match status" value="1"/>
</dbReference>
<feature type="binding site" evidence="11">
    <location>
        <begin position="242"/>
        <end position="249"/>
    </location>
    <ligand>
        <name>NAD(+)</name>
        <dbReference type="ChEBI" id="CHEBI:57540"/>
    </ligand>
</feature>
<evidence type="ECO:0000256" key="14">
    <source>
        <dbReference type="RuleBase" id="RU365040"/>
    </source>
</evidence>
<dbReference type="FunFam" id="3.50.50.60:FF:000051">
    <property type="entry name" value="Glutathione reductase"/>
    <property type="match status" value="1"/>
</dbReference>
<dbReference type="GO" id="GO:0004362">
    <property type="term" value="F:glutathione-disulfide reductase (NADPH) activity"/>
    <property type="evidence" value="ECO:0007669"/>
    <property type="project" value="UniProtKB-EC"/>
</dbReference>
<keyword evidence="6 13" id="KW-0560">Oxidoreductase</keyword>
<evidence type="ECO:0000256" key="1">
    <source>
        <dbReference type="ARBA" id="ARBA00007532"/>
    </source>
</evidence>
<dbReference type="Pfam" id="PF02852">
    <property type="entry name" value="Pyr_redox_dim"/>
    <property type="match status" value="1"/>
</dbReference>
<proteinExistence type="inferred from homology"/>
<evidence type="ECO:0000256" key="11">
    <source>
        <dbReference type="PIRSR" id="PIRSR000350-3"/>
    </source>
</evidence>
<dbReference type="NCBIfam" id="TIGR01424">
    <property type="entry name" value="gluta_reduc_2"/>
    <property type="match status" value="1"/>
</dbReference>
<keyword evidence="7" id="KW-1015">Disulfide bond</keyword>
<dbReference type="Gene3D" id="3.50.50.60">
    <property type="entry name" value="FAD/NAD(P)-binding domain"/>
    <property type="match status" value="2"/>
</dbReference>
<evidence type="ECO:0000256" key="12">
    <source>
        <dbReference type="PIRSR" id="PIRSR000350-4"/>
    </source>
</evidence>
<evidence type="ECO:0000256" key="9">
    <source>
        <dbReference type="ARBA" id="ARBA00049142"/>
    </source>
</evidence>
<dbReference type="Pfam" id="PF07992">
    <property type="entry name" value="Pyr_redox_2"/>
    <property type="match status" value="1"/>
</dbReference>
<keyword evidence="18" id="KW-1185">Reference proteome</keyword>
<protein>
    <recommendedName>
        <fullName evidence="14">Glutathione reductase</fullName>
        <shortName evidence="14">GRase</shortName>
        <ecNumber evidence="14">1.8.1.7</ecNumber>
    </recommendedName>
</protein>
<dbReference type="NCBIfam" id="NF004776">
    <property type="entry name" value="PRK06116.1"/>
    <property type="match status" value="1"/>
</dbReference>
<dbReference type="InParanoid" id="A0A2V0NME1"/>
<evidence type="ECO:0000256" key="13">
    <source>
        <dbReference type="RuleBase" id="RU003691"/>
    </source>
</evidence>
<evidence type="ECO:0000256" key="4">
    <source>
        <dbReference type="ARBA" id="ARBA00022827"/>
    </source>
</evidence>
<dbReference type="InterPro" id="IPR004099">
    <property type="entry name" value="Pyr_nucl-diS_OxRdtase_dimer"/>
</dbReference>
<keyword evidence="8 13" id="KW-0676">Redox-active center</keyword>
<dbReference type="InterPro" id="IPR023753">
    <property type="entry name" value="FAD/NAD-binding_dom"/>
</dbReference>
<dbReference type="PROSITE" id="PS00076">
    <property type="entry name" value="PYRIDINE_REDOX_1"/>
    <property type="match status" value="1"/>
</dbReference>
<keyword evidence="11" id="KW-0547">Nucleotide-binding</keyword>
<dbReference type="EC" id="1.8.1.7" evidence="14"/>
<feature type="domain" description="Pyridine nucleotide-disulphide oxidoreductase dimerisation" evidence="15">
    <location>
        <begin position="411"/>
        <end position="520"/>
    </location>
</feature>
<dbReference type="InterPro" id="IPR006324">
    <property type="entry name" value="GSHR"/>
</dbReference>
<evidence type="ECO:0000259" key="15">
    <source>
        <dbReference type="Pfam" id="PF02852"/>
    </source>
</evidence>
<dbReference type="GO" id="GO:0005739">
    <property type="term" value="C:mitochondrion"/>
    <property type="evidence" value="ECO:0007669"/>
    <property type="project" value="TreeGrafter"/>
</dbReference>
<dbReference type="FunCoup" id="A0A2V0NME1">
    <property type="interactions" value="1474"/>
</dbReference>
<name>A0A2V0NME1_9CHLO</name>
<comment type="subunit">
    <text evidence="2">Homodimer.</text>
</comment>
<dbReference type="SUPFAM" id="SSF55424">
    <property type="entry name" value="FAD/NAD-linked reductases, dimerisation (C-terminal) domain"/>
    <property type="match status" value="1"/>
</dbReference>
<feature type="disulfide bond" description="Redox-active" evidence="12">
    <location>
        <begin position="105"/>
        <end position="110"/>
    </location>
</feature>
<evidence type="ECO:0000256" key="8">
    <source>
        <dbReference type="ARBA" id="ARBA00023284"/>
    </source>
</evidence>
<keyword evidence="5 14" id="KW-0521">NADP</keyword>